<name>A0ABP9DFK3_9ACTN</name>
<proteinExistence type="predicted"/>
<protein>
    <submittedName>
        <fullName evidence="1">Uncharacterized protein</fullName>
    </submittedName>
</protein>
<dbReference type="EMBL" id="BAABIS010000001">
    <property type="protein sequence ID" value="GAA4838321.1"/>
    <property type="molecule type" value="Genomic_DNA"/>
</dbReference>
<comment type="caution">
    <text evidence="1">The sequence shown here is derived from an EMBL/GenBank/DDBJ whole genome shotgun (WGS) entry which is preliminary data.</text>
</comment>
<reference evidence="2" key="1">
    <citation type="journal article" date="2019" name="Int. J. Syst. Evol. Microbiol.">
        <title>The Global Catalogue of Microorganisms (GCM) 10K type strain sequencing project: providing services to taxonomists for standard genome sequencing and annotation.</title>
        <authorList>
            <consortium name="The Broad Institute Genomics Platform"/>
            <consortium name="The Broad Institute Genome Sequencing Center for Infectious Disease"/>
            <person name="Wu L."/>
            <person name="Ma J."/>
        </authorList>
    </citation>
    <scope>NUCLEOTIDE SEQUENCE [LARGE SCALE GENOMIC DNA]</scope>
    <source>
        <strain evidence="2">JCM 13006</strain>
    </source>
</reference>
<accession>A0ABP9DFK3</accession>
<dbReference type="Proteomes" id="UP001501752">
    <property type="component" value="Unassembled WGS sequence"/>
</dbReference>
<keyword evidence="2" id="KW-1185">Reference proteome</keyword>
<gene>
    <name evidence="1" type="ORF">GCM10023235_11910</name>
</gene>
<organism evidence="1 2">
    <name type="scientific">Kitasatospora terrestris</name>
    <dbReference type="NCBI Taxonomy" id="258051"/>
    <lineage>
        <taxon>Bacteria</taxon>
        <taxon>Bacillati</taxon>
        <taxon>Actinomycetota</taxon>
        <taxon>Actinomycetes</taxon>
        <taxon>Kitasatosporales</taxon>
        <taxon>Streptomycetaceae</taxon>
        <taxon>Kitasatospora</taxon>
    </lineage>
</organism>
<evidence type="ECO:0000313" key="2">
    <source>
        <dbReference type="Proteomes" id="UP001501752"/>
    </source>
</evidence>
<evidence type="ECO:0000313" key="1">
    <source>
        <dbReference type="EMBL" id="GAA4838321.1"/>
    </source>
</evidence>
<dbReference type="RefSeq" id="WP_345695695.1">
    <property type="nucleotide sequence ID" value="NZ_BAABIS010000001.1"/>
</dbReference>
<sequence length="82" mass="9121">MGPASAVKSLEWLAEQCWTVEFSANPSYLSEMAEVFEKNGLRTHPDGAKLVVRGTHDAMTTTYQELNERSGGWFEVSPQIDS</sequence>